<keyword evidence="9" id="KW-1185">Reference proteome</keyword>
<reference evidence="8 9" key="1">
    <citation type="submission" date="2024-03" db="EMBL/GenBank/DDBJ databases">
        <title>Aureococcus anophagefferens CCMP1851 and Kratosvirus quantuckense: Draft genome of a second virus-susceptible host strain in the model system.</title>
        <authorList>
            <person name="Chase E."/>
            <person name="Truchon A.R."/>
            <person name="Schepens W."/>
            <person name="Wilhelm S.W."/>
        </authorList>
    </citation>
    <scope>NUCLEOTIDE SEQUENCE [LARGE SCALE GENOMIC DNA]</scope>
    <source>
        <strain evidence="8 9">CCMP1851</strain>
    </source>
</reference>
<feature type="transmembrane region" description="Helical" evidence="7">
    <location>
        <begin position="454"/>
        <end position="476"/>
    </location>
</feature>
<name>A0ABR1FMR7_AURAN</name>
<dbReference type="Proteomes" id="UP001363151">
    <property type="component" value="Unassembled WGS sequence"/>
</dbReference>
<gene>
    <name evidence="8" type="ORF">SO694_00101047</name>
</gene>
<organism evidence="8 9">
    <name type="scientific">Aureococcus anophagefferens</name>
    <name type="common">Harmful bloom alga</name>
    <dbReference type="NCBI Taxonomy" id="44056"/>
    <lineage>
        <taxon>Eukaryota</taxon>
        <taxon>Sar</taxon>
        <taxon>Stramenopiles</taxon>
        <taxon>Ochrophyta</taxon>
        <taxon>Pelagophyceae</taxon>
        <taxon>Pelagomonadales</taxon>
        <taxon>Pelagomonadaceae</taxon>
        <taxon>Aureococcus</taxon>
    </lineage>
</organism>
<evidence type="ECO:0000256" key="5">
    <source>
        <dbReference type="ARBA" id="ARBA00034769"/>
    </source>
</evidence>
<evidence type="ECO:0000313" key="8">
    <source>
        <dbReference type="EMBL" id="KAK7233714.1"/>
    </source>
</evidence>
<comment type="caution">
    <text evidence="8">The sequence shown here is derived from an EMBL/GenBank/DDBJ whole genome shotgun (WGS) entry which is preliminary data.</text>
</comment>
<dbReference type="PANTHER" id="PTHR10736">
    <property type="entry name" value="BESTROPHIN"/>
    <property type="match status" value="1"/>
</dbReference>
<evidence type="ECO:0000256" key="4">
    <source>
        <dbReference type="ARBA" id="ARBA00023136"/>
    </source>
</evidence>
<feature type="compositionally biased region" description="Basic and acidic residues" evidence="6">
    <location>
        <begin position="14"/>
        <end position="23"/>
    </location>
</feature>
<evidence type="ECO:0000256" key="6">
    <source>
        <dbReference type="SAM" id="MobiDB-lite"/>
    </source>
</evidence>
<dbReference type="EMBL" id="JBBJCI010000356">
    <property type="protein sequence ID" value="KAK7233714.1"/>
    <property type="molecule type" value="Genomic_DNA"/>
</dbReference>
<dbReference type="PANTHER" id="PTHR10736:SF0">
    <property type="entry name" value="BESTROPHIN HOMOLOG"/>
    <property type="match status" value="1"/>
</dbReference>
<comment type="subcellular location">
    <subcellularLocation>
        <location evidence="1">Membrane</location>
    </subcellularLocation>
</comment>
<dbReference type="InterPro" id="IPR021134">
    <property type="entry name" value="Bestrophin-like"/>
</dbReference>
<feature type="region of interest" description="Disordered" evidence="6">
    <location>
        <begin position="510"/>
        <end position="546"/>
    </location>
</feature>
<evidence type="ECO:0000256" key="7">
    <source>
        <dbReference type="SAM" id="Phobius"/>
    </source>
</evidence>
<feature type="region of interest" description="Disordered" evidence="6">
    <location>
        <begin position="1"/>
        <end position="92"/>
    </location>
</feature>
<dbReference type="InterPro" id="IPR000615">
    <property type="entry name" value="Bestrophin"/>
</dbReference>
<evidence type="ECO:0000256" key="1">
    <source>
        <dbReference type="ARBA" id="ARBA00004370"/>
    </source>
</evidence>
<feature type="compositionally biased region" description="Polar residues" evidence="6">
    <location>
        <begin position="48"/>
        <end position="66"/>
    </location>
</feature>
<keyword evidence="2 7" id="KW-0812">Transmembrane</keyword>
<keyword evidence="3 7" id="KW-1133">Transmembrane helix</keyword>
<evidence type="ECO:0000313" key="9">
    <source>
        <dbReference type="Proteomes" id="UP001363151"/>
    </source>
</evidence>
<evidence type="ECO:0008006" key="10">
    <source>
        <dbReference type="Google" id="ProtNLM"/>
    </source>
</evidence>
<evidence type="ECO:0000256" key="3">
    <source>
        <dbReference type="ARBA" id="ARBA00022989"/>
    </source>
</evidence>
<feature type="transmembrane region" description="Helical" evidence="7">
    <location>
        <begin position="423"/>
        <end position="442"/>
    </location>
</feature>
<dbReference type="Pfam" id="PF01062">
    <property type="entry name" value="Bestrophin"/>
    <property type="match status" value="1"/>
</dbReference>
<protein>
    <recommendedName>
        <fullName evidence="10">Bestrophin homolog</fullName>
    </recommendedName>
</protein>
<sequence>MASYPMEPAAPDVEGGRERKDSFGDLSESGEPPTPSPSPLPTHRRARSLNSITLMRSPAKQPSTIVTRGGASARRARSDERGPGGSPVGRRRSFVEESRDVLRDYAEDVRWSLHEYAGRCGACCRVNTETVVRVRRSLRWYGSAANLSNETMTPETFADTVAIDDKRCDLLDSSRRMNPVDLVWRLDLALTASIVPRVLSTWVARFVLGVYVSAAVLKRGGAVGDKEGDGDSTVVKLSIFVSFIIVFYSNHCYTRFYRQYEAVKICCRTISDVVSTARAYSDAAIPVAEALDDDDVDRPPAGRLPIATAEKLYRYLNAAHCAGYCALTPTYTRKNLFEPFVRRHGLLSAREKRAFSAQKLSTEDASGEAFHEFVLWALAALSAAHQRGEISSPNEMVALQEMVILFRGSMQTLFDERFQEIPFAYSHLVSFVCACYLLVLAVDMGLKFGASSSITAGLFFPCLTVLFTTIVLLGLLTVGKAMSQPTGLDPEGFPIFSYIDSTALASRKILDSHRKAPPDEPDAPPPPKRRSTSNPPPKLRDGAGLA</sequence>
<evidence type="ECO:0000256" key="2">
    <source>
        <dbReference type="ARBA" id="ARBA00022692"/>
    </source>
</evidence>
<proteinExistence type="inferred from homology"/>
<comment type="similarity">
    <text evidence="5">Belongs to the anion channel-forming bestrophin (TC 1.A.46) family. Calcium-sensitive chloride channel subfamily.</text>
</comment>
<accession>A0ABR1FMR7</accession>
<keyword evidence="4 7" id="KW-0472">Membrane</keyword>